<evidence type="ECO:0000313" key="1">
    <source>
        <dbReference type="EnsemblPlants" id="EMT05963"/>
    </source>
</evidence>
<dbReference type="InterPro" id="IPR036047">
    <property type="entry name" value="F-box-like_dom_sf"/>
</dbReference>
<proteinExistence type="predicted"/>
<dbReference type="AlphaFoldDB" id="M8BGV5"/>
<dbReference type="SUPFAM" id="SSF81383">
    <property type="entry name" value="F-box domain"/>
    <property type="match status" value="1"/>
</dbReference>
<dbReference type="CDD" id="cd22157">
    <property type="entry name" value="F-box_AtFBW1-like"/>
    <property type="match status" value="1"/>
</dbReference>
<dbReference type="ExpressionAtlas" id="M8BGV5">
    <property type="expression patterns" value="baseline"/>
</dbReference>
<accession>M8BGV5</accession>
<dbReference type="EnsemblPlants" id="EMT05963">
    <property type="protein sequence ID" value="EMT05963"/>
    <property type="gene ID" value="F775_01244"/>
</dbReference>
<dbReference type="Pfam" id="PF08268">
    <property type="entry name" value="FBA_3"/>
    <property type="match status" value="1"/>
</dbReference>
<organism evidence="1">
    <name type="scientific">Aegilops tauschii</name>
    <name type="common">Tausch's goatgrass</name>
    <name type="synonym">Aegilops squarrosa</name>
    <dbReference type="NCBI Taxonomy" id="37682"/>
    <lineage>
        <taxon>Eukaryota</taxon>
        <taxon>Viridiplantae</taxon>
        <taxon>Streptophyta</taxon>
        <taxon>Embryophyta</taxon>
        <taxon>Tracheophyta</taxon>
        <taxon>Spermatophyta</taxon>
        <taxon>Magnoliopsida</taxon>
        <taxon>Liliopsida</taxon>
        <taxon>Poales</taxon>
        <taxon>Poaceae</taxon>
        <taxon>BOP clade</taxon>
        <taxon>Pooideae</taxon>
        <taxon>Triticodae</taxon>
        <taxon>Triticeae</taxon>
        <taxon>Triticinae</taxon>
        <taxon>Aegilops</taxon>
    </lineage>
</organism>
<protein>
    <submittedName>
        <fullName evidence="1">Uncharacterized protein</fullName>
    </submittedName>
</protein>
<dbReference type="PANTHER" id="PTHR31672">
    <property type="entry name" value="BNACNNG10540D PROTEIN"/>
    <property type="match status" value="1"/>
</dbReference>
<sequence length="457" mass="51473">MAPPTRRAGGQGCAAINDDVLHEILLRLPAKPLCRLRAVCRSWGSLLSAPSFIAAHRARQAAPLLVVHDRGQDGYAADVHILDMASGESIKRVRTESTLSVDLPMLLHTPRDLVGLTDGWFRHFRLRVLDPATGADFLLPDADPDKHPRHQSFFLPEDDDPYTHPRRRSFLLPDDDPDTHRHCRSFFLREDDPYRHPRRRSFFSPEDDDPYTHPRRQSFFLPEDDPYTHPRRRSFFLHRSFFLQDDDPDTHRHRRSFMLGRASTGDCKVLYIGMSPRPNRQQFCKVLTLSVDHEWRETGCPPARVMTGYSGGAAAVKGVAYFFPSVLRAPAPGNKGYIMAYDLEKEVWRSASVPAPAPGNKKVVNELSHGLAELGGCLALMYGDEHGSMELWLLVDPDQAIWSMQCTITVPYRYQGGPRVTSSSGCGGAPLVARRWQDHHVDVDVGRASARGVVVYV</sequence>
<dbReference type="InterPro" id="IPR001810">
    <property type="entry name" value="F-box_dom"/>
</dbReference>
<dbReference type="Gene3D" id="1.20.1280.50">
    <property type="match status" value="1"/>
</dbReference>
<dbReference type="NCBIfam" id="TIGR01640">
    <property type="entry name" value="F_box_assoc_1"/>
    <property type="match status" value="1"/>
</dbReference>
<dbReference type="InterPro" id="IPR013187">
    <property type="entry name" value="F-box-assoc_dom_typ3"/>
</dbReference>
<dbReference type="InterPro" id="IPR050796">
    <property type="entry name" value="SCF_F-box_component"/>
</dbReference>
<reference evidence="1" key="1">
    <citation type="submission" date="2015-06" db="UniProtKB">
        <authorList>
            <consortium name="EnsemblPlants"/>
        </authorList>
    </citation>
    <scope>IDENTIFICATION</scope>
</reference>
<dbReference type="Pfam" id="PF00646">
    <property type="entry name" value="F-box"/>
    <property type="match status" value="1"/>
</dbReference>
<name>M8BGV5_AEGTA</name>
<dbReference type="SMART" id="SM00256">
    <property type="entry name" value="FBOX"/>
    <property type="match status" value="1"/>
</dbReference>
<dbReference type="InterPro" id="IPR017451">
    <property type="entry name" value="F-box-assoc_interact_dom"/>
</dbReference>